<organism evidence="2 3">
    <name type="scientific">Cladophialophora chaetospira</name>
    <dbReference type="NCBI Taxonomy" id="386627"/>
    <lineage>
        <taxon>Eukaryota</taxon>
        <taxon>Fungi</taxon>
        <taxon>Dikarya</taxon>
        <taxon>Ascomycota</taxon>
        <taxon>Pezizomycotina</taxon>
        <taxon>Eurotiomycetes</taxon>
        <taxon>Chaetothyriomycetidae</taxon>
        <taxon>Chaetothyriales</taxon>
        <taxon>Herpotrichiellaceae</taxon>
        <taxon>Cladophialophora</taxon>
    </lineage>
</organism>
<name>A0AA38X837_9EURO</name>
<protein>
    <recommendedName>
        <fullName evidence="4">Tachykinin family protein</fullName>
    </recommendedName>
</protein>
<sequence>MLYIAGSKRKLHFVTVHAPDTQPSTDAKDRRNVREFVMRDYLRQKNKPEWKLAPPTVPEPIDAHMSRFRSSVPQARVKTSKRTRKPRFVPKHLPKRKERQLIPAPVHTENHAQQDERKSDASIHDLDMLDAFQVFSIDLSDSETMGLLQYYYTSFWTNSYAINPQGSWINVALTDSATMHATLNLVAIHRRDRFSIDLSKVYFQHRGKAMKIIASRLNDPKDSLNDATIGAVAILATSDNEFDWSRETQMSHSKGLSRLIALRGGIEALSTNEHVQRVVAWADLLQSAIHGTGLQAKIPSSVRLPSSNEPETSISWPGMSETASDSLLEGLPPKTREIIQELRVLASLKAVLLVDRTQKLCKIFSDMLWKLEHEVLELRQNPMVRQNHDRFNGLLGEEAMVTAVGTGALIFSYSILRDLASPILFRRLRINLVECFLAAQRGSQSTGSERQPLGSTFWKNRDENEAALLLWLLYLGWKAVPGEDEWFAKEAAQLCVSNRILSQNSVLERVQSVVPQAQNLALATAEFWRGIEEILWSGTIRPVRPEPYQGLGLP</sequence>
<accession>A0AA38X837</accession>
<evidence type="ECO:0000313" key="2">
    <source>
        <dbReference type="EMBL" id="KAJ9608509.1"/>
    </source>
</evidence>
<evidence type="ECO:0008006" key="4">
    <source>
        <dbReference type="Google" id="ProtNLM"/>
    </source>
</evidence>
<dbReference type="Proteomes" id="UP001172673">
    <property type="component" value="Unassembled WGS sequence"/>
</dbReference>
<dbReference type="EMBL" id="JAPDRK010000010">
    <property type="protein sequence ID" value="KAJ9608509.1"/>
    <property type="molecule type" value="Genomic_DNA"/>
</dbReference>
<gene>
    <name evidence="2" type="ORF">H2200_007497</name>
</gene>
<proteinExistence type="predicted"/>
<reference evidence="2" key="1">
    <citation type="submission" date="2022-10" db="EMBL/GenBank/DDBJ databases">
        <title>Culturing micro-colonial fungi from biological soil crusts in the Mojave desert and describing Neophaeococcomyces mojavensis, and introducing the new genera and species Taxawa tesnikishii.</title>
        <authorList>
            <person name="Kurbessoian T."/>
            <person name="Stajich J.E."/>
        </authorList>
    </citation>
    <scope>NUCLEOTIDE SEQUENCE</scope>
    <source>
        <strain evidence="2">TK_41</strain>
    </source>
</reference>
<dbReference type="AlphaFoldDB" id="A0AA38X837"/>
<keyword evidence="3" id="KW-1185">Reference proteome</keyword>
<comment type="caution">
    <text evidence="2">The sequence shown here is derived from an EMBL/GenBank/DDBJ whole genome shotgun (WGS) entry which is preliminary data.</text>
</comment>
<feature type="compositionally biased region" description="Basic residues" evidence="1">
    <location>
        <begin position="78"/>
        <end position="98"/>
    </location>
</feature>
<evidence type="ECO:0000313" key="3">
    <source>
        <dbReference type="Proteomes" id="UP001172673"/>
    </source>
</evidence>
<feature type="region of interest" description="Disordered" evidence="1">
    <location>
        <begin position="69"/>
        <end position="99"/>
    </location>
</feature>
<dbReference type="PANTHER" id="PTHR37540:SF5">
    <property type="entry name" value="TRANSCRIPTION FACTOR DOMAIN-CONTAINING PROTEIN"/>
    <property type="match status" value="1"/>
</dbReference>
<evidence type="ECO:0000256" key="1">
    <source>
        <dbReference type="SAM" id="MobiDB-lite"/>
    </source>
</evidence>
<dbReference type="PANTHER" id="PTHR37540">
    <property type="entry name" value="TRANSCRIPTION FACTOR (ACR-2), PUTATIVE-RELATED-RELATED"/>
    <property type="match status" value="1"/>
</dbReference>